<evidence type="ECO:0000256" key="2">
    <source>
        <dbReference type="ARBA" id="ARBA00012180"/>
    </source>
</evidence>
<dbReference type="InterPro" id="IPR050951">
    <property type="entry name" value="Retrovirus_Pol_polyprotein"/>
</dbReference>
<comment type="similarity">
    <text evidence="1">Belongs to the beta type-B retroviral polymerase family. HERV class-II K(HML-2) pol subfamily.</text>
</comment>
<dbReference type="FunFam" id="1.10.340.70:FF:000001">
    <property type="entry name" value="Retrovirus-related Pol polyprotein from transposon gypsy-like Protein"/>
    <property type="match status" value="1"/>
</dbReference>
<dbReference type="SUPFAM" id="SSF53098">
    <property type="entry name" value="Ribonuclease H-like"/>
    <property type="match status" value="1"/>
</dbReference>
<evidence type="ECO:0000313" key="8">
    <source>
        <dbReference type="Proteomes" id="UP000018467"/>
    </source>
</evidence>
<dbReference type="InterPro" id="IPR012337">
    <property type="entry name" value="RNaseH-like_sf"/>
</dbReference>
<dbReference type="EC" id="3.1.26.4" evidence="2"/>
<dbReference type="CDD" id="cd01647">
    <property type="entry name" value="RT_LTR"/>
    <property type="match status" value="1"/>
</dbReference>
<feature type="domain" description="Integrase catalytic" evidence="6">
    <location>
        <begin position="719"/>
        <end position="877"/>
    </location>
</feature>
<dbReference type="GeneTree" id="ENSGT01100000263500"/>
<organism evidence="7 8">
    <name type="scientific">Astyanax mexicanus</name>
    <name type="common">Blind cave fish</name>
    <name type="synonym">Astyanax fasciatus mexicanus</name>
    <dbReference type="NCBI Taxonomy" id="7994"/>
    <lineage>
        <taxon>Eukaryota</taxon>
        <taxon>Metazoa</taxon>
        <taxon>Chordata</taxon>
        <taxon>Craniata</taxon>
        <taxon>Vertebrata</taxon>
        <taxon>Euteleostomi</taxon>
        <taxon>Actinopterygii</taxon>
        <taxon>Neopterygii</taxon>
        <taxon>Teleostei</taxon>
        <taxon>Ostariophysi</taxon>
        <taxon>Characiformes</taxon>
        <taxon>Characoidei</taxon>
        <taxon>Acestrorhamphidae</taxon>
        <taxon>Acestrorhamphinae</taxon>
        <taxon>Astyanax</taxon>
    </lineage>
</organism>
<proteinExistence type="inferred from homology"/>
<dbReference type="Proteomes" id="UP000018467">
    <property type="component" value="Unassembled WGS sequence"/>
</dbReference>
<dbReference type="PROSITE" id="PS50878">
    <property type="entry name" value="RT_POL"/>
    <property type="match status" value="1"/>
</dbReference>
<dbReference type="InterPro" id="IPR043502">
    <property type="entry name" value="DNA/RNA_pol_sf"/>
</dbReference>
<dbReference type="GO" id="GO:0015074">
    <property type="term" value="P:DNA integration"/>
    <property type="evidence" value="ECO:0007669"/>
    <property type="project" value="InterPro"/>
</dbReference>
<evidence type="ECO:0000259" key="5">
    <source>
        <dbReference type="PROSITE" id="PS50878"/>
    </source>
</evidence>
<dbReference type="Ensembl" id="ENSAMXT00000052892.1">
    <property type="protein sequence ID" value="ENSAMXP00000032047.1"/>
    <property type="gene ID" value="ENSAMXG00000041369.1"/>
</dbReference>
<dbReference type="InterPro" id="IPR041577">
    <property type="entry name" value="RT_RNaseH_2"/>
</dbReference>
<reference evidence="7" key="3">
    <citation type="submission" date="2025-08" db="UniProtKB">
        <authorList>
            <consortium name="Ensembl"/>
        </authorList>
    </citation>
    <scope>IDENTIFICATION</scope>
</reference>
<dbReference type="FunFam" id="3.30.420.10:FF:000269">
    <property type="entry name" value="Uncharacterized protein"/>
    <property type="match status" value="1"/>
</dbReference>
<dbReference type="CDD" id="cd09274">
    <property type="entry name" value="RNase_HI_RT_Ty3"/>
    <property type="match status" value="1"/>
</dbReference>
<dbReference type="Gene3D" id="1.10.340.70">
    <property type="match status" value="1"/>
</dbReference>
<sequence>MYSTDTVVVAQKSDGRPDKLDPALFDFGQSPIPEIWKNRLRNKLAERPNVFSINEWDVGLAKGVEHHIRLSDSRPFRERSRRIAPADVEDVRRHIQELLAAGIIKESRSPYASPIVIARKKNGSVRMCIDYRTLNNRTIPDQYTMPRIDDALDCLSGSRWFSVLDLRSGYYQIAMSEEDKEKTAFICPLGFFQFERMPQGITGAPATFQRLMEKAVGDMHLLQVIVYLDDIIVFGKSLEEHEERLLKVLDRLEEVGLKISIDKCQFCQPEVKYVGHVVSKDGISTDPDKVSAVTQWKQPTDLKSLRSFLGFCGYYRRFIANYSAIVRPLTELTKGYPPVQRKRQHIQDKTKTYFRESEPFGKRWDKTCTEAFHRIIHCLTHAPVLAFADPSRPYILHVDASMNGLGAVLNQQYPEGLRPVAFASRKLSTSEQRYPVHQLEFLALKWAVVDKFHDYLYGACFTVRTDNNPLTYILTTAKLNATGHRWLAALATYNFSLQYRCGTQNVDADLLSRNPPEDCDEGWAEIPQSGIKALCKHTQVTLSSRVPHRLIDQLGAPPMIIPEAYAYPASLTLNSLERLSRQDIQNAQELDPVIRVVIQELITGEIQDSTKSGPSDVACLRKERERLTLKEGILHRVVKTQSGKSVMQLVLPKTFRNQVLKSLHDECGHLGVDRTTQLVKDRFYWPRMSVEIEHYIKTCGRCVAAKTLPQRASPLNEITSTGPLDLVCMDFLSIEPDSKGIANVLVVTDHYTRYAQAFCTKDQKAVTVAKVLCEKYFVHYGLPARIHSDQGRDFESRLIKELLSMLGIRKSRTTPYRPQGDPQPERFNRTLLSMLRTLDPARKQQWSQQISQLVHAYNCTKNDATGYSPYFLMFGREARLPVDICFGTSPDGDDEFHYQKYVSKMRQSLKQAYQLASQAAFQSHQKNKARYDQRVRNQPLEEGDRVLLRNVGLTGKHKLQDKWKALPHVVVWKNAESTSVPCQARKRNWTGEDLTQRPSPTIGYLVRMPEPVEVETVPETSATRAQRHHKRAKTPDLNVLSEGTSDSDSEEVYHSPRIDLRDVQKQLGEILAPPEREEFATEDNAVAHSDELEQAPDVEDMAPSMVLENAELQEPTHPLTDTVADTDLEEGDVPDSSASVEDAVPCALVLPEEKRGLSFA</sequence>
<dbReference type="Pfam" id="PF17921">
    <property type="entry name" value="Integrase_H2C2"/>
    <property type="match status" value="1"/>
</dbReference>
<dbReference type="FunFam" id="3.30.70.270:FF:000020">
    <property type="entry name" value="Transposon Tf2-6 polyprotein-like Protein"/>
    <property type="match status" value="1"/>
</dbReference>
<dbReference type="PANTHER" id="PTHR37984">
    <property type="entry name" value="PROTEIN CBG26694"/>
    <property type="match status" value="1"/>
</dbReference>
<evidence type="ECO:0000259" key="6">
    <source>
        <dbReference type="PROSITE" id="PS50994"/>
    </source>
</evidence>
<evidence type="ECO:0000256" key="4">
    <source>
        <dbReference type="SAM" id="MobiDB-lite"/>
    </source>
</evidence>
<dbReference type="PANTHER" id="PTHR37984:SF15">
    <property type="entry name" value="INTEGRASE CATALYTIC DOMAIN-CONTAINING PROTEIN"/>
    <property type="match status" value="1"/>
</dbReference>
<dbReference type="Bgee" id="ENSAMXG00000041369">
    <property type="expression patterns" value="Expressed in testis and 5 other cell types or tissues"/>
</dbReference>
<dbReference type="InterPro" id="IPR001584">
    <property type="entry name" value="Integrase_cat-core"/>
</dbReference>
<dbReference type="InterPro" id="IPR041588">
    <property type="entry name" value="Integrase_H2C2"/>
</dbReference>
<dbReference type="GO" id="GO:0003676">
    <property type="term" value="F:nucleic acid binding"/>
    <property type="evidence" value="ECO:0007669"/>
    <property type="project" value="InterPro"/>
</dbReference>
<dbReference type="GO" id="GO:0004523">
    <property type="term" value="F:RNA-DNA hybrid ribonuclease activity"/>
    <property type="evidence" value="ECO:0007669"/>
    <property type="project" value="UniProtKB-EC"/>
</dbReference>
<accession>A0A3B1IQ03</accession>
<dbReference type="InterPro" id="IPR000477">
    <property type="entry name" value="RT_dom"/>
</dbReference>
<dbReference type="Gene3D" id="3.30.420.10">
    <property type="entry name" value="Ribonuclease H-like superfamily/Ribonuclease H"/>
    <property type="match status" value="1"/>
</dbReference>
<dbReference type="InParanoid" id="A0A3B1IQ03"/>
<dbReference type="InterPro" id="IPR043128">
    <property type="entry name" value="Rev_trsase/Diguanyl_cyclase"/>
</dbReference>
<keyword evidence="8" id="KW-1185">Reference proteome</keyword>
<dbReference type="Gene3D" id="3.10.10.10">
    <property type="entry name" value="HIV Type 1 Reverse Transcriptase, subunit A, domain 1"/>
    <property type="match status" value="1"/>
</dbReference>
<name>A0A3B1IQ03_ASTMX</name>
<feature type="domain" description="Reverse transcriptase" evidence="5">
    <location>
        <begin position="99"/>
        <end position="278"/>
    </location>
</feature>
<dbReference type="Pfam" id="PF17919">
    <property type="entry name" value="RT_RNaseH_2"/>
    <property type="match status" value="1"/>
</dbReference>
<dbReference type="FunFam" id="3.10.20.370:FF:000001">
    <property type="entry name" value="Retrovirus-related Pol polyprotein from transposon 17.6-like protein"/>
    <property type="match status" value="1"/>
</dbReference>
<evidence type="ECO:0000313" key="7">
    <source>
        <dbReference type="Ensembl" id="ENSAMXP00000032047.1"/>
    </source>
</evidence>
<dbReference type="Pfam" id="PF00665">
    <property type="entry name" value="rve"/>
    <property type="match status" value="1"/>
</dbReference>
<dbReference type="Pfam" id="PF00078">
    <property type="entry name" value="RVT_1"/>
    <property type="match status" value="1"/>
</dbReference>
<dbReference type="InterPro" id="IPR036397">
    <property type="entry name" value="RNaseH_sf"/>
</dbReference>
<evidence type="ECO:0000256" key="3">
    <source>
        <dbReference type="ARBA" id="ARBA00039658"/>
    </source>
</evidence>
<dbReference type="Gene3D" id="3.30.70.270">
    <property type="match status" value="2"/>
</dbReference>
<dbReference type="FunFam" id="3.10.10.10:FF:000004">
    <property type="entry name" value="Uncharacterized protein"/>
    <property type="match status" value="1"/>
</dbReference>
<dbReference type="PROSITE" id="PS50994">
    <property type="entry name" value="INTEGRASE"/>
    <property type="match status" value="1"/>
</dbReference>
<feature type="region of interest" description="Disordered" evidence="4">
    <location>
        <begin position="1018"/>
        <end position="1053"/>
    </location>
</feature>
<reference evidence="7" key="4">
    <citation type="submission" date="2025-09" db="UniProtKB">
        <authorList>
            <consortium name="Ensembl"/>
        </authorList>
    </citation>
    <scope>IDENTIFICATION</scope>
</reference>
<dbReference type="SUPFAM" id="SSF56672">
    <property type="entry name" value="DNA/RNA polymerases"/>
    <property type="match status" value="1"/>
</dbReference>
<evidence type="ECO:0000256" key="1">
    <source>
        <dbReference type="ARBA" id="ARBA00010879"/>
    </source>
</evidence>
<reference evidence="8" key="1">
    <citation type="submission" date="2013-03" db="EMBL/GenBank/DDBJ databases">
        <authorList>
            <person name="Jeffery W."/>
            <person name="Warren W."/>
            <person name="Wilson R.K."/>
        </authorList>
    </citation>
    <scope>NUCLEOTIDE SEQUENCE</scope>
    <source>
        <strain evidence="8">female</strain>
    </source>
</reference>
<protein>
    <recommendedName>
        <fullName evidence="3">Gypsy retrotransposon integrase-like protein 1</fullName>
        <ecNumber evidence="2">3.1.26.4</ecNumber>
    </recommendedName>
</protein>
<dbReference type="Gene3D" id="3.10.20.370">
    <property type="match status" value="1"/>
</dbReference>
<reference evidence="8" key="2">
    <citation type="journal article" date="2014" name="Nat. Commun.">
        <title>The cavefish genome reveals candidate genes for eye loss.</title>
        <authorList>
            <person name="McGaugh S.E."/>
            <person name="Gross J.B."/>
            <person name="Aken B."/>
            <person name="Blin M."/>
            <person name="Borowsky R."/>
            <person name="Chalopin D."/>
            <person name="Hinaux H."/>
            <person name="Jeffery W.R."/>
            <person name="Keene A."/>
            <person name="Ma L."/>
            <person name="Minx P."/>
            <person name="Murphy D."/>
            <person name="O'Quin K.E."/>
            <person name="Retaux S."/>
            <person name="Rohner N."/>
            <person name="Searle S.M."/>
            <person name="Stahl B.A."/>
            <person name="Tabin C."/>
            <person name="Volff J.N."/>
            <person name="Yoshizawa M."/>
            <person name="Warren W.C."/>
        </authorList>
    </citation>
    <scope>NUCLEOTIDE SEQUENCE [LARGE SCALE GENOMIC DNA]</scope>
    <source>
        <strain evidence="8">female</strain>
    </source>
</reference>
<dbReference type="AlphaFoldDB" id="A0A3B1IQ03"/>